<dbReference type="STRING" id="35570.A0A1I8Q5J1"/>
<dbReference type="VEuPathDB" id="VectorBase:SCAU014117"/>
<organism evidence="2 3">
    <name type="scientific">Stomoxys calcitrans</name>
    <name type="common">Stable fly</name>
    <name type="synonym">Conops calcitrans</name>
    <dbReference type="NCBI Taxonomy" id="35570"/>
    <lineage>
        <taxon>Eukaryota</taxon>
        <taxon>Metazoa</taxon>
        <taxon>Ecdysozoa</taxon>
        <taxon>Arthropoda</taxon>
        <taxon>Hexapoda</taxon>
        <taxon>Insecta</taxon>
        <taxon>Pterygota</taxon>
        <taxon>Neoptera</taxon>
        <taxon>Endopterygota</taxon>
        <taxon>Diptera</taxon>
        <taxon>Brachycera</taxon>
        <taxon>Muscomorpha</taxon>
        <taxon>Muscoidea</taxon>
        <taxon>Muscidae</taxon>
        <taxon>Stomoxys</taxon>
    </lineage>
</organism>
<feature type="region of interest" description="Disordered" evidence="1">
    <location>
        <begin position="1"/>
        <end position="99"/>
    </location>
</feature>
<proteinExistence type="predicted"/>
<sequence>MSLSSSTNSHIFRSFSSESQKNDWSKRLSLRGIRHGNSGGSTTSSKEDTRKHKFFNRSSSLKQSIHSTVPPSVDLSASGQSTGAMQSHQSQQPSTPKKSNWEVIEHFNTSAKSGKAVVSSSLIAAGITRCNIDESLDSTNSSSTCQSPMTYPRDEAQLLQTNYDATEAQRNTEANVNLNANLSPTISFWETKENETQSLDIIQLLLHTW</sequence>
<feature type="compositionally biased region" description="Polar residues" evidence="1">
    <location>
        <begin position="1"/>
        <end position="19"/>
    </location>
</feature>
<evidence type="ECO:0000313" key="3">
    <source>
        <dbReference type="Proteomes" id="UP000095300"/>
    </source>
</evidence>
<keyword evidence="3" id="KW-1185">Reference proteome</keyword>
<dbReference type="Proteomes" id="UP000095300">
    <property type="component" value="Unassembled WGS sequence"/>
</dbReference>
<gene>
    <name evidence="2" type="primary">106092267</name>
</gene>
<dbReference type="AlphaFoldDB" id="A0A1I8Q5J1"/>
<name>A0A1I8Q5J1_STOCA</name>
<evidence type="ECO:0000313" key="2">
    <source>
        <dbReference type="EnsemblMetazoa" id="SCAU014117-PA"/>
    </source>
</evidence>
<reference evidence="2" key="1">
    <citation type="submission" date="2020-05" db="UniProtKB">
        <authorList>
            <consortium name="EnsemblMetazoa"/>
        </authorList>
    </citation>
    <scope>IDENTIFICATION</scope>
    <source>
        <strain evidence="2">USDA</strain>
    </source>
</reference>
<accession>A0A1I8Q5J1</accession>
<dbReference type="EnsemblMetazoa" id="SCAU014117-RA">
    <property type="protein sequence ID" value="SCAU014117-PA"/>
    <property type="gene ID" value="SCAU014117"/>
</dbReference>
<evidence type="ECO:0000256" key="1">
    <source>
        <dbReference type="SAM" id="MobiDB-lite"/>
    </source>
</evidence>
<feature type="compositionally biased region" description="Polar residues" evidence="1">
    <location>
        <begin position="56"/>
        <end position="98"/>
    </location>
</feature>
<protein>
    <submittedName>
        <fullName evidence="2">Uncharacterized protein</fullName>
    </submittedName>
</protein>